<gene>
    <name evidence="1" type="ORF">ORAREDHAP_LOCUS36625</name>
</gene>
<name>A0A6J5XIK1_PRUAR</name>
<accession>A0A6J5XIK1</accession>
<proteinExistence type="predicted"/>
<evidence type="ECO:0000313" key="1">
    <source>
        <dbReference type="EMBL" id="CAB4313509.1"/>
    </source>
</evidence>
<reference evidence="2" key="1">
    <citation type="journal article" date="2020" name="Genome Biol.">
        <title>Gamete binning: chromosome-level and haplotype-resolved genome assembly enabled by high-throughput single-cell sequencing of gamete genomes.</title>
        <authorList>
            <person name="Campoy J.A."/>
            <person name="Sun H."/>
            <person name="Goel M."/>
            <person name="Jiao W.-B."/>
            <person name="Folz-Donahue K."/>
            <person name="Wang N."/>
            <person name="Rubio M."/>
            <person name="Liu C."/>
            <person name="Kukat C."/>
            <person name="Ruiz D."/>
            <person name="Huettel B."/>
            <person name="Schneeberger K."/>
        </authorList>
    </citation>
    <scope>NUCLEOTIDE SEQUENCE [LARGE SCALE GENOMIC DNA]</scope>
    <source>
        <strain evidence="2">cv. Rojo Pasion</strain>
    </source>
</reference>
<evidence type="ECO:0000313" key="2">
    <source>
        <dbReference type="Proteomes" id="UP000507245"/>
    </source>
</evidence>
<protein>
    <submittedName>
        <fullName evidence="1">Uncharacterized protein</fullName>
    </submittedName>
</protein>
<keyword evidence="2" id="KW-1185">Reference proteome</keyword>
<sequence>MTPVARDEDHALEPVAVLTEEDFPHVMNSSGAPALVVNTILPKHQLEVGESSSLVPNEIIINPSAKDGKSLAMVPHEGASPQFLNHV</sequence>
<dbReference type="Proteomes" id="UP000507245">
    <property type="component" value="Unassembled WGS sequence"/>
</dbReference>
<dbReference type="AlphaFoldDB" id="A0A6J5XIK1"/>
<dbReference type="EMBL" id="CAEKKB010000006">
    <property type="protein sequence ID" value="CAB4313509.1"/>
    <property type="molecule type" value="Genomic_DNA"/>
</dbReference>
<organism evidence="1 2">
    <name type="scientific">Prunus armeniaca</name>
    <name type="common">Apricot</name>
    <name type="synonym">Armeniaca vulgaris</name>
    <dbReference type="NCBI Taxonomy" id="36596"/>
    <lineage>
        <taxon>Eukaryota</taxon>
        <taxon>Viridiplantae</taxon>
        <taxon>Streptophyta</taxon>
        <taxon>Embryophyta</taxon>
        <taxon>Tracheophyta</taxon>
        <taxon>Spermatophyta</taxon>
        <taxon>Magnoliopsida</taxon>
        <taxon>eudicotyledons</taxon>
        <taxon>Gunneridae</taxon>
        <taxon>Pentapetalae</taxon>
        <taxon>rosids</taxon>
        <taxon>fabids</taxon>
        <taxon>Rosales</taxon>
        <taxon>Rosaceae</taxon>
        <taxon>Amygdaloideae</taxon>
        <taxon>Amygdaleae</taxon>
        <taxon>Prunus</taxon>
    </lineage>
</organism>